<gene>
    <name evidence="1" type="ORF">DFH05DRAFT_1472219</name>
</gene>
<keyword evidence="2" id="KW-1185">Reference proteome</keyword>
<sequence length="172" mass="19603">MAPKLTPKIYQILKGENKDITAIHLDDEFDIYAHYQPAWIDFVKKPGKILTLTEWGIIVPPLLYLRLSSIRKKQRFVPISIRDFDPLVVEPWNQKCRPFSEKGWVDVINIARKTFLDGQSMSFSDTSHILGFIGTPHPGIVDVWCYLARLFEASCSGPTKVCVRESLGSILV</sequence>
<evidence type="ECO:0000313" key="2">
    <source>
        <dbReference type="Proteomes" id="UP001142393"/>
    </source>
</evidence>
<dbReference type="Proteomes" id="UP001142393">
    <property type="component" value="Unassembled WGS sequence"/>
</dbReference>
<accession>A0A9W8U172</accession>
<comment type="caution">
    <text evidence="1">The sequence shown here is derived from an EMBL/GenBank/DDBJ whole genome shotgun (WGS) entry which is preliminary data.</text>
</comment>
<proteinExistence type="predicted"/>
<protein>
    <submittedName>
        <fullName evidence="1">Uncharacterized protein</fullName>
    </submittedName>
</protein>
<dbReference type="EMBL" id="JANVFU010000002">
    <property type="protein sequence ID" value="KAJ3748334.1"/>
    <property type="molecule type" value="Genomic_DNA"/>
</dbReference>
<name>A0A9W8U172_9AGAR</name>
<evidence type="ECO:0000313" key="1">
    <source>
        <dbReference type="EMBL" id="KAJ3748334.1"/>
    </source>
</evidence>
<reference evidence="1 2" key="1">
    <citation type="journal article" date="2023" name="Proc. Natl. Acad. Sci. U.S.A.">
        <title>A global phylogenomic analysis of the shiitake genus Lentinula.</title>
        <authorList>
            <person name="Sierra-Patev S."/>
            <person name="Min B."/>
            <person name="Naranjo-Ortiz M."/>
            <person name="Looney B."/>
            <person name="Konkel Z."/>
            <person name="Slot J.C."/>
            <person name="Sakamoto Y."/>
            <person name="Steenwyk J.L."/>
            <person name="Rokas A."/>
            <person name="Carro J."/>
            <person name="Camarero S."/>
            <person name="Ferreira P."/>
            <person name="Molpeceres G."/>
            <person name="Ruiz-Duenas F.J."/>
            <person name="Serrano A."/>
            <person name="Henrissat B."/>
            <person name="Drula E."/>
            <person name="Hughes K.W."/>
            <person name="Mata J.L."/>
            <person name="Ishikawa N.K."/>
            <person name="Vargas-Isla R."/>
            <person name="Ushijima S."/>
            <person name="Smith C.A."/>
            <person name="Donoghue J."/>
            <person name="Ahrendt S."/>
            <person name="Andreopoulos W."/>
            <person name="He G."/>
            <person name="LaButti K."/>
            <person name="Lipzen A."/>
            <person name="Ng V."/>
            <person name="Riley R."/>
            <person name="Sandor L."/>
            <person name="Barry K."/>
            <person name="Martinez A.T."/>
            <person name="Xiao Y."/>
            <person name="Gibbons J.G."/>
            <person name="Terashima K."/>
            <person name="Grigoriev I.V."/>
            <person name="Hibbett D."/>
        </authorList>
    </citation>
    <scope>NUCLEOTIDE SEQUENCE [LARGE SCALE GENOMIC DNA]</scope>
    <source>
        <strain evidence="1 2">TFB7810</strain>
    </source>
</reference>
<organism evidence="1 2">
    <name type="scientific">Lentinula detonsa</name>
    <dbReference type="NCBI Taxonomy" id="2804962"/>
    <lineage>
        <taxon>Eukaryota</taxon>
        <taxon>Fungi</taxon>
        <taxon>Dikarya</taxon>
        <taxon>Basidiomycota</taxon>
        <taxon>Agaricomycotina</taxon>
        <taxon>Agaricomycetes</taxon>
        <taxon>Agaricomycetidae</taxon>
        <taxon>Agaricales</taxon>
        <taxon>Marasmiineae</taxon>
        <taxon>Omphalotaceae</taxon>
        <taxon>Lentinula</taxon>
    </lineage>
</organism>
<dbReference type="AlphaFoldDB" id="A0A9W8U172"/>